<dbReference type="EMBL" id="LT671858">
    <property type="protein sequence ID" value="SIM87172.1"/>
    <property type="molecule type" value="Genomic_DNA"/>
</dbReference>
<proteinExistence type="predicted"/>
<dbReference type="Proteomes" id="UP000195607">
    <property type="component" value="Chromosome I"/>
</dbReference>
<feature type="transmembrane region" description="Helical" evidence="1">
    <location>
        <begin position="135"/>
        <end position="158"/>
    </location>
</feature>
<evidence type="ECO:0000313" key="3">
    <source>
        <dbReference type="Proteomes" id="UP000195607"/>
    </source>
</evidence>
<organism evidence="2 3">
    <name type="scientific">Cuniculiplasma divulgatum</name>
    <dbReference type="NCBI Taxonomy" id="1673428"/>
    <lineage>
        <taxon>Archaea</taxon>
        <taxon>Methanobacteriati</taxon>
        <taxon>Thermoplasmatota</taxon>
        <taxon>Thermoplasmata</taxon>
        <taxon>Thermoplasmatales</taxon>
        <taxon>Cuniculiplasmataceae</taxon>
        <taxon>Cuniculiplasma</taxon>
    </lineage>
</organism>
<feature type="transmembrane region" description="Helical" evidence="1">
    <location>
        <begin position="174"/>
        <end position="191"/>
    </location>
</feature>
<accession>A0A1N5WPJ8</accession>
<reference evidence="2 3" key="1">
    <citation type="submission" date="2016-04" db="EMBL/GenBank/DDBJ databases">
        <authorList>
            <person name="Evans L.H."/>
            <person name="Alamgir A."/>
            <person name="Owens N."/>
            <person name="Weber N.D."/>
            <person name="Virtaneva K."/>
            <person name="Barbian K."/>
            <person name="Babar A."/>
            <person name="Rosenke K."/>
        </authorList>
    </citation>
    <scope>NUCLEOTIDE SEQUENCE [LARGE SCALE GENOMIC DNA]</scope>
    <source>
        <strain evidence="3">S5(T) (JCM 30642 \VKM B-2941)</strain>
    </source>
</reference>
<keyword evidence="1" id="KW-0472">Membrane</keyword>
<keyword evidence="1" id="KW-1133">Transmembrane helix</keyword>
<gene>
    <name evidence="2" type="ORF">CSP5_1932</name>
</gene>
<feature type="transmembrane region" description="Helical" evidence="1">
    <location>
        <begin position="47"/>
        <end position="73"/>
    </location>
</feature>
<feature type="transmembrane region" description="Helical" evidence="1">
    <location>
        <begin position="108"/>
        <end position="129"/>
    </location>
</feature>
<feature type="transmembrane region" description="Helical" evidence="1">
    <location>
        <begin position="6"/>
        <end position="26"/>
    </location>
</feature>
<sequence>MNTEFYLILITITLAVLHMIAPDHWMPISIISAKRKYTDSTTATYGLTIGIVHGILSAIIALLVAFLGVSVIGYDRIKIGSVFLLAVVCLYILLNIRKEENKSEKIENTSLLVSFIPDPAFLPIVLAATVYSEPFIGIMSLLFIVSGGISLMIIALFAKKGMLKGLEKIKPTRVDYVIVAVLAITAIFIYFT</sequence>
<feature type="transmembrane region" description="Helical" evidence="1">
    <location>
        <begin position="79"/>
        <end position="96"/>
    </location>
</feature>
<protein>
    <submittedName>
        <fullName evidence="2">Multipass membrane protein</fullName>
    </submittedName>
</protein>
<evidence type="ECO:0000256" key="1">
    <source>
        <dbReference type="SAM" id="Phobius"/>
    </source>
</evidence>
<dbReference type="AlphaFoldDB" id="A0A1N5WPJ8"/>
<keyword evidence="1" id="KW-0812">Transmembrane</keyword>
<evidence type="ECO:0000313" key="2">
    <source>
        <dbReference type="EMBL" id="SIM87172.1"/>
    </source>
</evidence>
<name>A0A1N5WPJ8_9ARCH</name>